<reference evidence="7" key="2">
    <citation type="submission" date="2019-06" db="EMBL/GenBank/DDBJ databases">
        <title>Co-occurence of chitin degradation, pigmentation and bioactivity in marine Pseudoalteromonas.</title>
        <authorList>
            <person name="Sonnenschein E.C."/>
            <person name="Bech P.K."/>
        </authorList>
    </citation>
    <scope>NUCLEOTIDE SEQUENCE [LARGE SCALE GENOMIC DNA]</scope>
    <source>
        <strain evidence="7">S3790</strain>
    </source>
</reference>
<dbReference type="RefSeq" id="WP_138591527.1">
    <property type="nucleotide sequence ID" value="NZ_PNBX01000031.1"/>
</dbReference>
<evidence type="ECO:0000256" key="2">
    <source>
        <dbReference type="PROSITE-ProRule" id="PRU00169"/>
    </source>
</evidence>
<dbReference type="PROSITE" id="PS50110">
    <property type="entry name" value="RESPONSE_REGULATORY"/>
    <property type="match status" value="1"/>
</dbReference>
<evidence type="ECO:0000259" key="4">
    <source>
        <dbReference type="PROSITE" id="PS50109"/>
    </source>
</evidence>
<dbReference type="InterPro" id="IPR001789">
    <property type="entry name" value="Sig_transdc_resp-reg_receiver"/>
</dbReference>
<reference evidence="6 7" key="1">
    <citation type="submission" date="2018-01" db="EMBL/GenBank/DDBJ databases">
        <authorList>
            <person name="Paulsen S."/>
            <person name="Gram L.K."/>
        </authorList>
    </citation>
    <scope>NUCLEOTIDE SEQUENCE [LARGE SCALE GENOMIC DNA]</scope>
    <source>
        <strain evidence="6 7">S3790</strain>
    </source>
</reference>
<dbReference type="InterPro" id="IPR005467">
    <property type="entry name" value="His_kinase_dom"/>
</dbReference>
<keyword evidence="6" id="KW-0808">Transferase</keyword>
<evidence type="ECO:0000313" key="7">
    <source>
        <dbReference type="Proteomes" id="UP000307217"/>
    </source>
</evidence>
<evidence type="ECO:0000259" key="5">
    <source>
        <dbReference type="PROSITE" id="PS50110"/>
    </source>
</evidence>
<dbReference type="GO" id="GO:0000155">
    <property type="term" value="F:phosphorelay sensor kinase activity"/>
    <property type="evidence" value="ECO:0007669"/>
    <property type="project" value="InterPro"/>
</dbReference>
<feature type="modified residue" description="4-aspartylphosphate" evidence="2">
    <location>
        <position position="52"/>
    </location>
</feature>
<dbReference type="Gene3D" id="3.40.50.2300">
    <property type="match status" value="1"/>
</dbReference>
<evidence type="ECO:0000256" key="3">
    <source>
        <dbReference type="SAM" id="Coils"/>
    </source>
</evidence>
<dbReference type="OrthoDB" id="8874570at2"/>
<dbReference type="SUPFAM" id="SSF52172">
    <property type="entry name" value="CheY-like"/>
    <property type="match status" value="1"/>
</dbReference>
<comment type="caution">
    <text evidence="6">The sequence shown here is derived from an EMBL/GenBank/DDBJ whole genome shotgun (WGS) entry which is preliminary data.</text>
</comment>
<feature type="domain" description="Response regulatory" evidence="5">
    <location>
        <begin position="3"/>
        <end position="119"/>
    </location>
</feature>
<feature type="domain" description="Histidine kinase" evidence="4">
    <location>
        <begin position="143"/>
        <end position="372"/>
    </location>
</feature>
<name>A0A5S3V9U2_9GAMM</name>
<keyword evidence="6" id="KW-0418">Kinase</keyword>
<dbReference type="Pfam" id="PF02518">
    <property type="entry name" value="HATPase_c"/>
    <property type="match status" value="1"/>
</dbReference>
<dbReference type="PROSITE" id="PS50109">
    <property type="entry name" value="HIS_KIN"/>
    <property type="match status" value="1"/>
</dbReference>
<dbReference type="SUPFAM" id="SSF47384">
    <property type="entry name" value="Homodimeric domain of signal transducing histidine kinase"/>
    <property type="match status" value="1"/>
</dbReference>
<dbReference type="Pfam" id="PF00072">
    <property type="entry name" value="Response_reg"/>
    <property type="match status" value="1"/>
</dbReference>
<evidence type="ECO:0000313" key="6">
    <source>
        <dbReference type="EMBL" id="TMO68675.1"/>
    </source>
</evidence>
<dbReference type="Proteomes" id="UP000307217">
    <property type="component" value="Unassembled WGS sequence"/>
</dbReference>
<dbReference type="SMART" id="SM00448">
    <property type="entry name" value="REC"/>
    <property type="match status" value="1"/>
</dbReference>
<dbReference type="Gene3D" id="3.30.565.10">
    <property type="entry name" value="Histidine kinase-like ATPase, C-terminal domain"/>
    <property type="match status" value="1"/>
</dbReference>
<sequence>MFDILIVDDVAENLQMLQLILKCPRFRIRAATSGHTALQLIENQLPDLIITDIKMPNMSGVDLCRLLKADKRTSHIPIVFVSAYTDTGNIVEALEVGGVDYISKPFRPAEINARVNTQIKLLEANALQVKRQLSDALNQMVVGVAHEINTPLGTGITAASHLFGVITELTKEFEKKTLSQNLLSDLLIRSNESIELCERSLSRVAEFVNLLKTISKAEAPAQPGMCDLVELIKQLISQYHFDETGVEIKLATEHSVLDVTLDANLLQLVLGNIIEDSINHGLVDKKGPIEIMLRANEQEIEIHYADNGIGLIDITIEDLLKPFVTSRRGNSGHVGLSTPVAANIISGALQGGYTVRSTDRGIEWIIKIPMVRLR</sequence>
<dbReference type="EMBL" id="PNBX01000031">
    <property type="protein sequence ID" value="TMO68675.1"/>
    <property type="molecule type" value="Genomic_DNA"/>
</dbReference>
<organism evidence="6 7">
    <name type="scientific">Pseudoalteromonas aurantia</name>
    <dbReference type="NCBI Taxonomy" id="43654"/>
    <lineage>
        <taxon>Bacteria</taxon>
        <taxon>Pseudomonadati</taxon>
        <taxon>Pseudomonadota</taxon>
        <taxon>Gammaproteobacteria</taxon>
        <taxon>Alteromonadales</taxon>
        <taxon>Pseudoalteromonadaceae</taxon>
        <taxon>Pseudoalteromonas</taxon>
    </lineage>
</organism>
<protein>
    <submittedName>
        <fullName evidence="6">Hybrid sensor histidine kinase/response regulator</fullName>
    </submittedName>
</protein>
<keyword evidence="1 2" id="KW-0597">Phosphoprotein</keyword>
<gene>
    <name evidence="6" type="ORF">CWC19_08770</name>
</gene>
<dbReference type="PANTHER" id="PTHR43547">
    <property type="entry name" value="TWO-COMPONENT HISTIDINE KINASE"/>
    <property type="match status" value="1"/>
</dbReference>
<keyword evidence="3" id="KW-0175">Coiled coil</keyword>
<dbReference type="CDD" id="cd19920">
    <property type="entry name" value="REC_PA4781-like"/>
    <property type="match status" value="1"/>
</dbReference>
<dbReference type="PANTHER" id="PTHR43547:SF2">
    <property type="entry name" value="HYBRID SIGNAL TRANSDUCTION HISTIDINE KINASE C"/>
    <property type="match status" value="1"/>
</dbReference>
<feature type="coiled-coil region" evidence="3">
    <location>
        <begin position="112"/>
        <end position="139"/>
    </location>
</feature>
<dbReference type="InterPro" id="IPR003594">
    <property type="entry name" value="HATPase_dom"/>
</dbReference>
<dbReference type="AlphaFoldDB" id="A0A5S3V9U2"/>
<dbReference type="InterPro" id="IPR036097">
    <property type="entry name" value="HisK_dim/P_sf"/>
</dbReference>
<dbReference type="SUPFAM" id="SSF55874">
    <property type="entry name" value="ATPase domain of HSP90 chaperone/DNA topoisomerase II/histidine kinase"/>
    <property type="match status" value="1"/>
</dbReference>
<dbReference type="Gene3D" id="1.10.287.130">
    <property type="match status" value="1"/>
</dbReference>
<dbReference type="InterPro" id="IPR036890">
    <property type="entry name" value="HATPase_C_sf"/>
</dbReference>
<accession>A0A5S3V9U2</accession>
<dbReference type="InterPro" id="IPR011006">
    <property type="entry name" value="CheY-like_superfamily"/>
</dbReference>
<evidence type="ECO:0000256" key="1">
    <source>
        <dbReference type="ARBA" id="ARBA00022553"/>
    </source>
</evidence>
<proteinExistence type="predicted"/>